<keyword evidence="1" id="KW-0472">Membrane</keyword>
<dbReference type="InterPro" id="IPR012505">
    <property type="entry name" value="YbbR"/>
</dbReference>
<dbReference type="AlphaFoldDB" id="A0AAE3SND2"/>
<dbReference type="InterPro" id="IPR053154">
    <property type="entry name" value="c-di-AMP_regulator"/>
</dbReference>
<keyword evidence="1" id="KW-1133">Transmembrane helix</keyword>
<gene>
    <name evidence="2" type="ORF">OO016_07220</name>
</gene>
<name>A0AAE3SND2_9FLAO</name>
<protein>
    <submittedName>
        <fullName evidence="2">CdaR family protein</fullName>
    </submittedName>
</protein>
<dbReference type="Gene3D" id="2.170.120.40">
    <property type="entry name" value="YbbR-like domain"/>
    <property type="match status" value="1"/>
</dbReference>
<dbReference type="RefSeq" id="WP_266012022.1">
    <property type="nucleotide sequence ID" value="NZ_JAPFQP010000002.1"/>
</dbReference>
<keyword evidence="1" id="KW-0812">Transmembrane</keyword>
<dbReference type="PANTHER" id="PTHR37804">
    <property type="entry name" value="CDAA REGULATORY PROTEIN CDAR"/>
    <property type="match status" value="1"/>
</dbReference>
<organism evidence="2 3">
    <name type="scientific">Lentiprolixibacter aurantiacus</name>
    <dbReference type="NCBI Taxonomy" id="2993939"/>
    <lineage>
        <taxon>Bacteria</taxon>
        <taxon>Pseudomonadati</taxon>
        <taxon>Bacteroidota</taxon>
        <taxon>Flavobacteriia</taxon>
        <taxon>Flavobacteriales</taxon>
        <taxon>Flavobacteriaceae</taxon>
        <taxon>Lentiprolixibacter</taxon>
    </lineage>
</organism>
<dbReference type="PANTHER" id="PTHR37804:SF1">
    <property type="entry name" value="CDAA REGULATORY PROTEIN CDAR"/>
    <property type="match status" value="1"/>
</dbReference>
<accession>A0AAE3SND2</accession>
<comment type="caution">
    <text evidence="2">The sequence shown here is derived from an EMBL/GenBank/DDBJ whole genome shotgun (WGS) entry which is preliminary data.</text>
</comment>
<dbReference type="Gene3D" id="2.170.120.30">
    <property type="match status" value="1"/>
</dbReference>
<evidence type="ECO:0000313" key="2">
    <source>
        <dbReference type="EMBL" id="MCX2719385.1"/>
    </source>
</evidence>
<evidence type="ECO:0000256" key="1">
    <source>
        <dbReference type="SAM" id="Phobius"/>
    </source>
</evidence>
<reference evidence="2" key="1">
    <citation type="submission" date="2022-11" db="EMBL/GenBank/DDBJ databases">
        <title>The characterization of three novel Bacteroidetes species and genomic analysis of their roles in tidal elemental geochemical cycles.</title>
        <authorList>
            <person name="Ma K.-J."/>
        </authorList>
    </citation>
    <scope>NUCLEOTIDE SEQUENCE</scope>
    <source>
        <strain evidence="2">M415</strain>
    </source>
</reference>
<proteinExistence type="predicted"/>
<dbReference type="Pfam" id="PF07949">
    <property type="entry name" value="YbbR"/>
    <property type="match status" value="1"/>
</dbReference>
<dbReference type="Proteomes" id="UP001207116">
    <property type="component" value="Unassembled WGS sequence"/>
</dbReference>
<evidence type="ECO:0000313" key="3">
    <source>
        <dbReference type="Proteomes" id="UP001207116"/>
    </source>
</evidence>
<sequence length="317" mass="36161">MTAQSKKRVDKRKLQIFLVFLFCSFLIWLISKLSENYTERTTFEIVFQNVPDSLLLTSSSKGTISTLVQTSGFQMLGSGFRRNQINIDVSKVRQRGGRYYISPAEYRRQMEQQLSGSIRLQEVDRDTLFLELYGLVSRMVPVKADLNLNLAQNYLLKGPVEISPDSILLRGPENELAEITAVTTETIELKDLEEDFSREVPLMIPEEWTSINLETEKVVLSASVFRFSEKIVSVPVSILNLPESTTIKIFPNTIEILCRAELETLKELDVSQFSVAVDYGDIREGIKTLPVKIQQQPEAVQSVQLITEKVEYLLIRQ</sequence>
<dbReference type="EMBL" id="JAPFQP010000002">
    <property type="protein sequence ID" value="MCX2719385.1"/>
    <property type="molecule type" value="Genomic_DNA"/>
</dbReference>
<keyword evidence="3" id="KW-1185">Reference proteome</keyword>
<feature type="transmembrane region" description="Helical" evidence="1">
    <location>
        <begin position="14"/>
        <end position="31"/>
    </location>
</feature>